<organism evidence="2 3">
    <name type="scientific">Salinisphaera hydrothermalis (strain C41B8)</name>
    <dbReference type="NCBI Taxonomy" id="1304275"/>
    <lineage>
        <taxon>Bacteria</taxon>
        <taxon>Pseudomonadati</taxon>
        <taxon>Pseudomonadota</taxon>
        <taxon>Gammaproteobacteria</taxon>
        <taxon>Salinisphaerales</taxon>
        <taxon>Salinisphaeraceae</taxon>
        <taxon>Salinisphaera</taxon>
    </lineage>
</organism>
<dbReference type="PRINTS" id="PR00702">
    <property type="entry name" value="ACRIFLAVINRP"/>
</dbReference>
<dbReference type="GO" id="GO:0005886">
    <property type="term" value="C:plasma membrane"/>
    <property type="evidence" value="ECO:0007669"/>
    <property type="project" value="TreeGrafter"/>
</dbReference>
<keyword evidence="1" id="KW-1133">Transmembrane helix</keyword>
<feature type="transmembrane region" description="Helical" evidence="1">
    <location>
        <begin position="333"/>
        <end position="352"/>
    </location>
</feature>
<feature type="transmembrane region" description="Helical" evidence="1">
    <location>
        <begin position="880"/>
        <end position="900"/>
    </location>
</feature>
<dbReference type="Pfam" id="PF00873">
    <property type="entry name" value="ACR_tran"/>
    <property type="match status" value="1"/>
</dbReference>
<dbReference type="EMBL" id="APNK01000006">
    <property type="protein sequence ID" value="KEZ78199.1"/>
    <property type="molecule type" value="Genomic_DNA"/>
</dbReference>
<keyword evidence="1" id="KW-0812">Transmembrane</keyword>
<dbReference type="PANTHER" id="PTHR32063:SF24">
    <property type="entry name" value="CATION EFFLUX SYSTEM (ACRB_ACRD_ACRF FAMILY)"/>
    <property type="match status" value="1"/>
</dbReference>
<accession>A0A084INB5</accession>
<evidence type="ECO:0000313" key="2">
    <source>
        <dbReference type="EMBL" id="KEZ78199.1"/>
    </source>
</evidence>
<evidence type="ECO:0000256" key="1">
    <source>
        <dbReference type="SAM" id="Phobius"/>
    </source>
</evidence>
<feature type="transmembrane region" description="Helical" evidence="1">
    <location>
        <begin position="385"/>
        <end position="406"/>
    </location>
</feature>
<evidence type="ECO:0000313" key="3">
    <source>
        <dbReference type="Proteomes" id="UP000028302"/>
    </source>
</evidence>
<proteinExistence type="predicted"/>
<keyword evidence="3" id="KW-1185">Reference proteome</keyword>
<keyword evidence="1" id="KW-0472">Membrane</keyword>
<feature type="transmembrane region" description="Helical" evidence="1">
    <location>
        <begin position="359"/>
        <end position="379"/>
    </location>
</feature>
<gene>
    <name evidence="2" type="ORF">C41B8_06427</name>
</gene>
<dbReference type="Proteomes" id="UP000028302">
    <property type="component" value="Unassembled WGS sequence"/>
</dbReference>
<name>A0A084INB5_SALHC</name>
<dbReference type="Gene3D" id="3.30.70.1440">
    <property type="entry name" value="Multidrug efflux transporter AcrB pore domain"/>
    <property type="match status" value="1"/>
</dbReference>
<feature type="transmembrane region" description="Helical" evidence="1">
    <location>
        <begin position="853"/>
        <end position="873"/>
    </location>
</feature>
<dbReference type="RefSeq" id="WP_051883181.1">
    <property type="nucleotide sequence ID" value="NZ_APNK01000006.1"/>
</dbReference>
<dbReference type="PANTHER" id="PTHR32063">
    <property type="match status" value="1"/>
</dbReference>
<dbReference type="Gene3D" id="1.20.1640.10">
    <property type="entry name" value="Multidrug efflux transporter AcrB transmembrane domain"/>
    <property type="match status" value="2"/>
</dbReference>
<dbReference type="GO" id="GO:0042910">
    <property type="term" value="F:xenobiotic transmembrane transporter activity"/>
    <property type="evidence" value="ECO:0007669"/>
    <property type="project" value="TreeGrafter"/>
</dbReference>
<reference evidence="2 3" key="1">
    <citation type="submission" date="2013-03" db="EMBL/GenBank/DDBJ databases">
        <title>Salinisphaera hydrothermalis C41B8 Genome Sequencing.</title>
        <authorList>
            <person name="Li C."/>
            <person name="Lai Q."/>
            <person name="Shao Z."/>
        </authorList>
    </citation>
    <scope>NUCLEOTIDE SEQUENCE [LARGE SCALE GENOMIC DNA]</scope>
    <source>
        <strain evidence="2 3">C41B8</strain>
    </source>
</reference>
<feature type="transmembrane region" description="Helical" evidence="1">
    <location>
        <begin position="469"/>
        <end position="490"/>
    </location>
</feature>
<dbReference type="SUPFAM" id="SSF82866">
    <property type="entry name" value="Multidrug efflux transporter AcrB transmembrane domain"/>
    <property type="match status" value="2"/>
</dbReference>
<feature type="transmembrane region" description="Helical" evidence="1">
    <location>
        <begin position="443"/>
        <end position="463"/>
    </location>
</feature>
<dbReference type="SUPFAM" id="SSF82714">
    <property type="entry name" value="Multidrug efflux transporter AcrB TolC docking domain, DN and DC subdomains"/>
    <property type="match status" value="2"/>
</dbReference>
<dbReference type="STRING" id="1304275.C41B8_06427"/>
<feature type="transmembrane region" description="Helical" evidence="1">
    <location>
        <begin position="953"/>
        <end position="970"/>
    </location>
</feature>
<dbReference type="Gene3D" id="3.30.70.1430">
    <property type="entry name" value="Multidrug efflux transporter AcrB pore domain"/>
    <property type="match status" value="2"/>
</dbReference>
<dbReference type="InterPro" id="IPR001036">
    <property type="entry name" value="Acrflvin-R"/>
</dbReference>
<dbReference type="Gene3D" id="3.30.70.1320">
    <property type="entry name" value="Multidrug efflux transporter AcrB pore domain like"/>
    <property type="match status" value="1"/>
</dbReference>
<dbReference type="AlphaFoldDB" id="A0A084INB5"/>
<comment type="caution">
    <text evidence="2">The sequence shown here is derived from an EMBL/GenBank/DDBJ whole genome shotgun (WGS) entry which is preliminary data.</text>
</comment>
<dbReference type="InterPro" id="IPR027463">
    <property type="entry name" value="AcrB_DN_DC_subdom"/>
</dbReference>
<feature type="transmembrane region" description="Helical" evidence="1">
    <location>
        <begin position="982"/>
        <end position="1005"/>
    </location>
</feature>
<sequence length="1026" mass="111706">MNFAAWVQNHRRSVLFLLALLTLGGAASLLQLPSALFPEVSFPRVRVSLDAGARPAKEMMLQVTRPVERAVRAVPGVRSVSSTTSRGSTDISVNFDWGHDMVNALLQLESAINQIKPDLPPGTRFTAKRMYPANYTGVIAYSLTSDTVSQVKLRDLAEHQMVPYLSSVTGVAKVTVQGGDRAEYRVSVNPARLNALGLSIDDVAKAVSAANVLTAVGRVQDHYKLYLTVSDTRFKNLSQIRHTVLRSGSDGLVQLQDVATVRLATAPKYTRFTADGKQAVLLNVYQQPGANVIKLSHDLKARLAQFQPHMPKGVTLHQWYDQSVLVSVSRTSVVEAIVIGILLAGVVLFVFLRSLKITLVAIIAVPAVLAATMLLLYVFGMTLNIMTLGGMAAAVGLIIDDVIVMVEQVVRRVQETGEHDTQRVLAAAREFTQPQIGSSASTIIIFLPLAFLSGVTGAFFKALSLTMAISLFLSFLVAWLVVPLLADFMLGPKDTEREKSGRFGQWFNRRYTRLLIRLMRRPAWLLVGLIPLLAGAYLAFGHVGTGFIPTLDEGGFTMDYRTPPGTSLAETNRLMMQVAAILKKNPYIQTWSRRQGAQLGGGITEPNTGDLFARLVPPPRPSTEAVMAQVRKAVEQQVPGLDIELYQLIEDEIGDLTSNPQPIAIRLFGNDTGQLRQVAHRVAHAIEGVKGVVGVQSGVTIAGDALEIHVNRVKAAIEGLSPQAITHQLQAYLGGIVTTRVRQGVNFIGVRVWIPESLRAQTDQIGQLRLRAPDGHLVPVKRVADVKIVSGQPQLTRYNLKTDVTVTGRISGRSLGQTVSDVKKILGKPGLIPNDVYYQLGGLYQQQQQAFRGLMEVFVAAVALIFLLLLFLYERFRVALAILVQPLLAASAVFIGLWLTGTELNITAMMGMTMVIGIVTEIAIFYFSELRLMDNHRPLAWNLIRAGRNRMRPIVMSALAFALALLPLALGLGQGSGMQQPLAIAIISGLLVQIPLVLVLLPVLYKLLTGRAPRHPSHGAPPHAPS</sequence>
<feature type="transmembrane region" description="Helical" evidence="1">
    <location>
        <begin position="906"/>
        <end position="927"/>
    </location>
</feature>
<dbReference type="SUPFAM" id="SSF82693">
    <property type="entry name" value="Multidrug efflux transporter AcrB pore domain, PN1, PN2, PC1 and PC2 subdomains"/>
    <property type="match status" value="3"/>
</dbReference>
<dbReference type="eggNOG" id="COG0841">
    <property type="taxonomic scope" value="Bacteria"/>
</dbReference>
<dbReference type="PATRIC" id="fig|1304275.5.peg.1317"/>
<dbReference type="Gene3D" id="3.30.2090.10">
    <property type="entry name" value="Multidrug efflux transporter AcrB TolC docking domain, DN and DC subdomains"/>
    <property type="match status" value="2"/>
</dbReference>
<protein>
    <submittedName>
        <fullName evidence="2">Acriflavin resistance protein</fullName>
    </submittedName>
</protein>
<feature type="transmembrane region" description="Helical" evidence="1">
    <location>
        <begin position="523"/>
        <end position="540"/>
    </location>
</feature>
<dbReference type="OrthoDB" id="9758297at2"/>